<evidence type="ECO:0000256" key="1">
    <source>
        <dbReference type="SAM" id="SignalP"/>
    </source>
</evidence>
<sequence length="63" mass="7109">MKKAFLISVFCLLLGHAWVQAAPAPFQLWQSKLTGRYLCSQHKPGEGWVWHAGPFDNAGCRPR</sequence>
<organism evidence="2 3">
    <name type="scientific">Pseudomonas cremoricolorata</name>
    <dbReference type="NCBI Taxonomy" id="157783"/>
    <lineage>
        <taxon>Bacteria</taxon>
        <taxon>Pseudomonadati</taxon>
        <taxon>Pseudomonadota</taxon>
        <taxon>Gammaproteobacteria</taxon>
        <taxon>Pseudomonadales</taxon>
        <taxon>Pseudomonadaceae</taxon>
        <taxon>Pseudomonas</taxon>
    </lineage>
</organism>
<dbReference type="KEGG" id="psw:LK03_12470"/>
<feature type="chain" id="PRO_5001850981" description="Lipoprotein" evidence="1">
    <location>
        <begin position="22"/>
        <end position="63"/>
    </location>
</feature>
<name>A0A089WL79_9PSED</name>
<feature type="signal peptide" evidence="1">
    <location>
        <begin position="1"/>
        <end position="21"/>
    </location>
</feature>
<gene>
    <name evidence="2" type="ORF">LK03_12470</name>
</gene>
<accession>A0A089WL79</accession>
<protein>
    <recommendedName>
        <fullName evidence="4">Lipoprotein</fullName>
    </recommendedName>
</protein>
<evidence type="ECO:0008006" key="4">
    <source>
        <dbReference type="Google" id="ProtNLM"/>
    </source>
</evidence>
<dbReference type="Proteomes" id="UP000029493">
    <property type="component" value="Chromosome"/>
</dbReference>
<keyword evidence="1" id="KW-0732">Signal</keyword>
<dbReference type="OrthoDB" id="6089671at2"/>
<dbReference type="RefSeq" id="WP_038414705.1">
    <property type="nucleotide sequence ID" value="NZ_CP009455.1"/>
</dbReference>
<evidence type="ECO:0000313" key="2">
    <source>
        <dbReference type="EMBL" id="AIR90055.1"/>
    </source>
</evidence>
<reference evidence="2 3" key="1">
    <citation type="submission" date="2014-09" db="EMBL/GenBank/DDBJ databases">
        <authorList>
            <person name="Chan K.-G."/>
        </authorList>
    </citation>
    <scope>NUCLEOTIDE SEQUENCE [LARGE SCALE GENOMIC DNA]</scope>
    <source>
        <strain evidence="2 3">ND07</strain>
    </source>
</reference>
<keyword evidence="3" id="KW-1185">Reference proteome</keyword>
<evidence type="ECO:0000313" key="3">
    <source>
        <dbReference type="Proteomes" id="UP000029493"/>
    </source>
</evidence>
<dbReference type="EMBL" id="CP009455">
    <property type="protein sequence ID" value="AIR90055.1"/>
    <property type="molecule type" value="Genomic_DNA"/>
</dbReference>
<dbReference type="STRING" id="157783.LK03_12470"/>
<proteinExistence type="predicted"/>
<dbReference type="AlphaFoldDB" id="A0A089WL79"/>